<organism evidence="2 3">
    <name type="scientific">Actinoplanes auranticolor</name>
    <dbReference type="NCBI Taxonomy" id="47988"/>
    <lineage>
        <taxon>Bacteria</taxon>
        <taxon>Bacillati</taxon>
        <taxon>Actinomycetota</taxon>
        <taxon>Actinomycetes</taxon>
        <taxon>Micromonosporales</taxon>
        <taxon>Micromonosporaceae</taxon>
        <taxon>Actinoplanes</taxon>
    </lineage>
</organism>
<dbReference type="AlphaFoldDB" id="A0A919S5Y7"/>
<evidence type="ECO:0000313" key="3">
    <source>
        <dbReference type="Proteomes" id="UP000681340"/>
    </source>
</evidence>
<keyword evidence="3" id="KW-1185">Reference proteome</keyword>
<feature type="region of interest" description="Disordered" evidence="1">
    <location>
        <begin position="1"/>
        <end position="20"/>
    </location>
</feature>
<proteinExistence type="predicted"/>
<reference evidence="2" key="1">
    <citation type="submission" date="2021-03" db="EMBL/GenBank/DDBJ databases">
        <title>Whole genome shotgun sequence of Actinoplanes auranticolor NBRC 12245.</title>
        <authorList>
            <person name="Komaki H."/>
            <person name="Tamura T."/>
        </authorList>
    </citation>
    <scope>NUCLEOTIDE SEQUENCE</scope>
    <source>
        <strain evidence="2">NBRC 12245</strain>
    </source>
</reference>
<protein>
    <submittedName>
        <fullName evidence="2">Uncharacterized protein</fullName>
    </submittedName>
</protein>
<comment type="caution">
    <text evidence="2">The sequence shown here is derived from an EMBL/GenBank/DDBJ whole genome shotgun (WGS) entry which is preliminary data.</text>
</comment>
<dbReference type="Proteomes" id="UP000681340">
    <property type="component" value="Unassembled WGS sequence"/>
</dbReference>
<sequence>MRTARPGKIPGGSGNTDSCYRESVPVSNPLTFSAPDGYTHPSGAFFVFDVATPLQTGQEMIIQKSTIIAKLRERGLTARADWVDRELPDEVDPFLHSGLLSTLHLDLKELESPPAPTP</sequence>
<evidence type="ECO:0000313" key="2">
    <source>
        <dbReference type="EMBL" id="GIM64924.1"/>
    </source>
</evidence>
<name>A0A919S5Y7_9ACTN</name>
<dbReference type="EMBL" id="BOQL01000014">
    <property type="protein sequence ID" value="GIM64924.1"/>
    <property type="molecule type" value="Genomic_DNA"/>
</dbReference>
<gene>
    <name evidence="2" type="ORF">Aau02nite_13590</name>
</gene>
<evidence type="ECO:0000256" key="1">
    <source>
        <dbReference type="SAM" id="MobiDB-lite"/>
    </source>
</evidence>
<accession>A0A919S5Y7</accession>